<sequence>MTNRALSIIGTAALIPCLQIVLPMATASAHGYVSSPTSRQAQCAQRIVQCGAIQYEPQSVEGAKGLRSCNAGLSQFADLNDDSKPWRPTPVGNTASFTWANTALHRTAGWEYYIGTTKIASFDGNNAPPGATVSHTVNLSGFSGRQKLLAIWNIGDTPNAFYSCVDLQIGGQASSTTTTPTTTTPSATTSNPPGAAKPWAVGATYAVGDTVSYNGKTYQCLQAHTVYDPNWTPTGAPALWKEM</sequence>
<evidence type="ECO:0000256" key="4">
    <source>
        <dbReference type="SAM" id="SignalP"/>
    </source>
</evidence>
<dbReference type="Pfam" id="PF02839">
    <property type="entry name" value="CBM_5_12"/>
    <property type="match status" value="1"/>
</dbReference>
<evidence type="ECO:0000259" key="5">
    <source>
        <dbReference type="SMART" id="SM00495"/>
    </source>
</evidence>
<gene>
    <name evidence="6" type="ORF">F0Q45_24665</name>
</gene>
<dbReference type="EMBL" id="VTZN01000278">
    <property type="protein sequence ID" value="KAA1244814.1"/>
    <property type="molecule type" value="Genomic_DNA"/>
</dbReference>
<dbReference type="CDD" id="cd12214">
    <property type="entry name" value="ChiA1_BD"/>
    <property type="match status" value="1"/>
</dbReference>
<keyword evidence="1 4" id="KW-0732">Signal</keyword>
<dbReference type="InterPro" id="IPR014756">
    <property type="entry name" value="Ig_E-set"/>
</dbReference>
<dbReference type="InterPro" id="IPR036573">
    <property type="entry name" value="CBM_sf_5/12"/>
</dbReference>
<dbReference type="InterPro" id="IPR051024">
    <property type="entry name" value="GlcNAc_Chitin_IntDeg"/>
</dbReference>
<dbReference type="Gene3D" id="2.10.10.20">
    <property type="entry name" value="Carbohydrate-binding module superfamily 5/12"/>
    <property type="match status" value="1"/>
</dbReference>
<dbReference type="SUPFAM" id="SSF51055">
    <property type="entry name" value="Carbohydrate binding domain"/>
    <property type="match status" value="1"/>
</dbReference>
<feature type="chain" id="PRO_5022802424" evidence="4">
    <location>
        <begin position="30"/>
        <end position="243"/>
    </location>
</feature>
<evidence type="ECO:0000313" key="6">
    <source>
        <dbReference type="EMBL" id="KAA1244814.1"/>
    </source>
</evidence>
<comment type="caution">
    <text evidence="6">The sequence shown here is derived from an EMBL/GenBank/DDBJ whole genome shotgun (WGS) entry which is preliminary data.</text>
</comment>
<evidence type="ECO:0000256" key="1">
    <source>
        <dbReference type="ARBA" id="ARBA00022729"/>
    </source>
</evidence>
<organism evidence="6 7">
    <name type="scientific">Mycobacterium simiae</name>
    <name type="common">Mycobacterium habana</name>
    <dbReference type="NCBI Taxonomy" id="1784"/>
    <lineage>
        <taxon>Bacteria</taxon>
        <taxon>Bacillati</taxon>
        <taxon>Actinomycetota</taxon>
        <taxon>Actinomycetes</taxon>
        <taxon>Mycobacteriales</taxon>
        <taxon>Mycobacteriaceae</taxon>
        <taxon>Mycobacterium</taxon>
        <taxon>Mycobacterium simiae complex</taxon>
    </lineage>
</organism>
<evidence type="ECO:0000256" key="3">
    <source>
        <dbReference type="SAM" id="MobiDB-lite"/>
    </source>
</evidence>
<dbReference type="GO" id="GO:0005975">
    <property type="term" value="P:carbohydrate metabolic process"/>
    <property type="evidence" value="ECO:0007669"/>
    <property type="project" value="InterPro"/>
</dbReference>
<feature type="signal peptide" evidence="4">
    <location>
        <begin position="1"/>
        <end position="29"/>
    </location>
</feature>
<accession>A0A5B1BC01</accession>
<dbReference type="CDD" id="cd21177">
    <property type="entry name" value="LPMO_AA10"/>
    <property type="match status" value="1"/>
</dbReference>
<dbReference type="SUPFAM" id="SSF81296">
    <property type="entry name" value="E set domains"/>
    <property type="match status" value="1"/>
</dbReference>
<reference evidence="6 7" key="1">
    <citation type="submission" date="2019-09" db="EMBL/GenBank/DDBJ databases">
        <title>Report of infection by Mycobacterium simiae a patient suffering from pulmonary tuberculosis.</title>
        <authorList>
            <person name="Mohanty P.S."/>
            <person name="Bansal A.K."/>
            <person name="Singh H."/>
            <person name="Sharma S."/>
            <person name="Patil S.A."/>
            <person name="Upadhaya P."/>
            <person name="Singh P.K."/>
            <person name="Kumar D."/>
            <person name="Kumar S."/>
            <person name="Singh R.K."/>
            <person name="Chaudhary B."/>
        </authorList>
    </citation>
    <scope>NUCLEOTIDE SEQUENCE [LARGE SCALE GENOMIC DNA]</scope>
    <source>
        <strain evidence="6 7">JAL-560-SIM</strain>
    </source>
</reference>
<dbReference type="GO" id="GO:0005576">
    <property type="term" value="C:extracellular region"/>
    <property type="evidence" value="ECO:0007669"/>
    <property type="project" value="InterPro"/>
</dbReference>
<dbReference type="GO" id="GO:0004553">
    <property type="term" value="F:hydrolase activity, hydrolyzing O-glycosyl compounds"/>
    <property type="evidence" value="ECO:0007669"/>
    <property type="project" value="InterPro"/>
</dbReference>
<keyword evidence="7" id="KW-1185">Reference proteome</keyword>
<dbReference type="Gene3D" id="2.70.50.50">
    <property type="entry name" value="chitin-binding protein cbp21"/>
    <property type="match status" value="1"/>
</dbReference>
<dbReference type="Proteomes" id="UP000324701">
    <property type="component" value="Unassembled WGS sequence"/>
</dbReference>
<name>A0A5B1BC01_MYCSI</name>
<keyword evidence="2" id="KW-0378">Hydrolase</keyword>
<feature type="region of interest" description="Disordered" evidence="3">
    <location>
        <begin position="173"/>
        <end position="195"/>
    </location>
</feature>
<dbReference type="PANTHER" id="PTHR34823">
    <property type="entry name" value="GLCNAC-BINDING PROTEIN A"/>
    <property type="match status" value="1"/>
</dbReference>
<dbReference type="InterPro" id="IPR003610">
    <property type="entry name" value="CBM5/12"/>
</dbReference>
<protein>
    <submittedName>
        <fullName evidence="6">Cellulose-binding protein</fullName>
    </submittedName>
</protein>
<evidence type="ECO:0000256" key="2">
    <source>
        <dbReference type="ARBA" id="ARBA00022801"/>
    </source>
</evidence>
<dbReference type="InterPro" id="IPR004302">
    <property type="entry name" value="Cellulose/chitin-bd_N"/>
</dbReference>
<proteinExistence type="predicted"/>
<dbReference type="GO" id="GO:0030246">
    <property type="term" value="F:carbohydrate binding"/>
    <property type="evidence" value="ECO:0007669"/>
    <property type="project" value="InterPro"/>
</dbReference>
<dbReference type="SMART" id="SM00495">
    <property type="entry name" value="ChtBD3"/>
    <property type="match status" value="1"/>
</dbReference>
<evidence type="ECO:0000313" key="7">
    <source>
        <dbReference type="Proteomes" id="UP000324701"/>
    </source>
</evidence>
<dbReference type="PANTHER" id="PTHR34823:SF1">
    <property type="entry name" value="CHITIN-BINDING TYPE-4 DOMAIN-CONTAINING PROTEIN"/>
    <property type="match status" value="1"/>
</dbReference>
<dbReference type="AlphaFoldDB" id="A0A5B1BC01"/>
<dbReference type="Pfam" id="PF03067">
    <property type="entry name" value="LPMO_10"/>
    <property type="match status" value="1"/>
</dbReference>
<feature type="domain" description="Chitin-binding type-3" evidence="5">
    <location>
        <begin position="196"/>
        <end position="243"/>
    </location>
</feature>
<dbReference type="OrthoDB" id="2702399at2"/>